<dbReference type="InterPro" id="IPR027417">
    <property type="entry name" value="P-loop_NTPase"/>
</dbReference>
<evidence type="ECO:0000313" key="5">
    <source>
        <dbReference type="Proteomes" id="UP000019140"/>
    </source>
</evidence>
<dbReference type="GO" id="GO:0005524">
    <property type="term" value="F:ATP binding"/>
    <property type="evidence" value="ECO:0007669"/>
    <property type="project" value="UniProtKB-KW"/>
</dbReference>
<dbReference type="PANTHER" id="PTHR16305">
    <property type="entry name" value="TESTICULAR SOLUBLE ADENYLYL CYCLASE"/>
    <property type="match status" value="1"/>
</dbReference>
<keyword evidence="1" id="KW-0547">Nucleotide-binding</keyword>
<feature type="non-terminal residue" evidence="4">
    <location>
        <position position="429"/>
    </location>
</feature>
<dbReference type="GO" id="GO:0004016">
    <property type="term" value="F:adenylate cyclase activity"/>
    <property type="evidence" value="ECO:0007669"/>
    <property type="project" value="TreeGrafter"/>
</dbReference>
<dbReference type="SUPFAM" id="SSF52540">
    <property type="entry name" value="P-loop containing nucleoside triphosphate hydrolases"/>
    <property type="match status" value="1"/>
</dbReference>
<comment type="caution">
    <text evidence="4">The sequence shown here is derived from an EMBL/GenBank/DDBJ whole genome shotgun (WGS) entry which is preliminary data.</text>
</comment>
<keyword evidence="5" id="KW-1185">Reference proteome</keyword>
<dbReference type="PANTHER" id="PTHR16305:SF28">
    <property type="entry name" value="GUANYLATE CYCLASE DOMAIN-CONTAINING PROTEIN"/>
    <property type="match status" value="1"/>
</dbReference>
<gene>
    <name evidence="4" type="ORF">ETSY2_19945</name>
</gene>
<proteinExistence type="predicted"/>
<dbReference type="Proteomes" id="UP000019140">
    <property type="component" value="Unassembled WGS sequence"/>
</dbReference>
<keyword evidence="2" id="KW-0067">ATP-binding</keyword>
<evidence type="ECO:0000259" key="3">
    <source>
        <dbReference type="Pfam" id="PF13191"/>
    </source>
</evidence>
<dbReference type="EMBL" id="AZHX01000822">
    <property type="protein sequence ID" value="ETX05960.1"/>
    <property type="molecule type" value="Genomic_DNA"/>
</dbReference>
<organism evidence="4 5">
    <name type="scientific">Candidatus Entotheonella gemina</name>
    <dbReference type="NCBI Taxonomy" id="1429439"/>
    <lineage>
        <taxon>Bacteria</taxon>
        <taxon>Pseudomonadati</taxon>
        <taxon>Nitrospinota/Tectimicrobiota group</taxon>
        <taxon>Candidatus Tectimicrobiota</taxon>
        <taxon>Candidatus Entotheonellia</taxon>
        <taxon>Candidatus Entotheonellales</taxon>
        <taxon>Candidatus Entotheonellaceae</taxon>
        <taxon>Candidatus Entotheonella</taxon>
    </lineage>
</organism>
<evidence type="ECO:0000256" key="2">
    <source>
        <dbReference type="ARBA" id="ARBA00022840"/>
    </source>
</evidence>
<dbReference type="HOGENOM" id="CLU_640168_0_0_7"/>
<feature type="non-terminal residue" evidence="4">
    <location>
        <position position="1"/>
    </location>
</feature>
<dbReference type="GO" id="GO:0005737">
    <property type="term" value="C:cytoplasm"/>
    <property type="evidence" value="ECO:0007669"/>
    <property type="project" value="TreeGrafter"/>
</dbReference>
<protein>
    <recommendedName>
        <fullName evidence="3">Orc1-like AAA ATPase domain-containing protein</fullName>
    </recommendedName>
</protein>
<evidence type="ECO:0000313" key="4">
    <source>
        <dbReference type="EMBL" id="ETX05960.1"/>
    </source>
</evidence>
<evidence type="ECO:0000256" key="1">
    <source>
        <dbReference type="ARBA" id="ARBA00022741"/>
    </source>
</evidence>
<name>W4M6X9_9BACT</name>
<dbReference type="Pfam" id="PF13191">
    <property type="entry name" value="AAA_16"/>
    <property type="match status" value="1"/>
</dbReference>
<feature type="domain" description="Orc1-like AAA ATPase" evidence="3">
    <location>
        <begin position="5"/>
        <end position="124"/>
    </location>
</feature>
<dbReference type="InterPro" id="IPR041664">
    <property type="entry name" value="AAA_16"/>
</dbReference>
<sequence>IGRGQCIDHYGVGEPYLPLLEAFGHLVQAAHGQRIAELLRQHAPSWLLQLSALLSPDESERLRQEAIGVSQERMLRELAEAVEALTISHPLIIVLEDLHWSDVSTLNWLAYTARRRAPSQLMIVGTYRPVDAVVRDHPVRTVIQELRLHGLCEDLALDYLSETGVTAYLTQRFGPQAASSGLIRILHQRTQGNPLFLIAMIEAFIAQGVMADTPAGWRVQDTLESAATIVPSSLRQLVEYHLLDLASADQSLLEAASVAGAMFTAAAVAAGMTQSEDAVETQCQALARHGQFIRELSFETWPDGTMTSTYQFIHSIYHDVVYTRIAAGSQRRLHRRMAARLKAAYANHLSETAAQLAFHHSRGEDYMQAVRFHDLAARHALGRSGYQEAIVQAREGLALLSHLAESPESRRCEFDLHMSLGPALMAIKG</sequence>
<dbReference type="AlphaFoldDB" id="W4M6X9"/>
<reference evidence="4 5" key="1">
    <citation type="journal article" date="2014" name="Nature">
        <title>An environmental bacterial taxon with a large and distinct metabolic repertoire.</title>
        <authorList>
            <person name="Wilson M.C."/>
            <person name="Mori T."/>
            <person name="Ruckert C."/>
            <person name="Uria A.R."/>
            <person name="Helf M.J."/>
            <person name="Takada K."/>
            <person name="Gernert C."/>
            <person name="Steffens U.A."/>
            <person name="Heycke N."/>
            <person name="Schmitt S."/>
            <person name="Rinke C."/>
            <person name="Helfrich E.J."/>
            <person name="Brachmann A.O."/>
            <person name="Gurgui C."/>
            <person name="Wakimoto T."/>
            <person name="Kracht M."/>
            <person name="Crusemann M."/>
            <person name="Hentschel U."/>
            <person name="Abe I."/>
            <person name="Matsunaga S."/>
            <person name="Kalinowski J."/>
            <person name="Takeyama H."/>
            <person name="Piel J."/>
        </authorList>
    </citation>
    <scope>NUCLEOTIDE SEQUENCE [LARGE SCALE GENOMIC DNA]</scope>
    <source>
        <strain evidence="5">TSY2</strain>
    </source>
</reference>
<accession>W4M6X9</accession>